<dbReference type="InterPro" id="IPR050248">
    <property type="entry name" value="Polysacc_deacetylase_ArnD"/>
</dbReference>
<evidence type="ECO:0000256" key="9">
    <source>
        <dbReference type="ARBA" id="ARBA00023288"/>
    </source>
</evidence>
<evidence type="ECO:0000313" key="17">
    <source>
        <dbReference type="EMBL" id="PFH52725.1"/>
    </source>
</evidence>
<dbReference type="PROSITE" id="PS51677">
    <property type="entry name" value="NODB"/>
    <property type="match status" value="1"/>
</dbReference>
<evidence type="ECO:0000256" key="3">
    <source>
        <dbReference type="ARBA" id="ARBA00022475"/>
    </source>
</evidence>
<dbReference type="OrthoDB" id="407355at2759"/>
<keyword evidence="4" id="KW-0336">GPI-anchor</keyword>
<keyword evidence="8" id="KW-0170">Cobalt</keyword>
<feature type="region of interest" description="Disordered" evidence="14">
    <location>
        <begin position="370"/>
        <end position="394"/>
    </location>
</feature>
<dbReference type="GO" id="GO:0071555">
    <property type="term" value="P:cell wall organization"/>
    <property type="evidence" value="ECO:0007669"/>
    <property type="project" value="UniProtKB-KW"/>
</dbReference>
<sequence length="434" mass="46555">MSLILLASLFPLFSLVSAVVVPSTSLAHSHDSYATTTTPGSWYHQSSHPVHTLFRRAPDDGIEYPPVGSPAWSSGFPRDAPDPAQLPRQWVDALNAAVSAGKIPSIPISQNTPGTNPTYPGGANPNSPGICSATYKCRHVDDIWDAPNGVFASSFDDGPQPACLITPKLVDFLRTNNVTTTHFMIGKNLLFYPSQFQMAFSAGHDIAVHTWTHPYMTTLSNEQILGELGWTMLLIHNSTGGRVPRYWRPPYGDSDNRVRAIAKEVFGLTTVIWNQDTRDWSLTTNGTTPQIVQSSMHEWISGPKSPGLIILEHEVSDQSVSAFIEAYPSIRSNGWNFASLAQVVDGKVYQNADNSTSAVTMVGIMPGSISSASGSSTSTLTTASSSSSSGNTMSAESTNSVKAFNAATSLQGRMSSAKSFFLMALSFLAVNSAV</sequence>
<keyword evidence="6" id="KW-0472">Membrane</keyword>
<dbReference type="GO" id="GO:0000272">
    <property type="term" value="P:polysaccharide catabolic process"/>
    <property type="evidence" value="ECO:0007669"/>
    <property type="project" value="UniProtKB-KW"/>
</dbReference>
<keyword evidence="10" id="KW-0961">Cell wall biogenesis/degradation</keyword>
<keyword evidence="7" id="KW-0119">Carbohydrate metabolism</keyword>
<keyword evidence="3" id="KW-1003">Cell membrane</keyword>
<evidence type="ECO:0000256" key="4">
    <source>
        <dbReference type="ARBA" id="ARBA00022622"/>
    </source>
</evidence>
<evidence type="ECO:0000256" key="15">
    <source>
        <dbReference type="SAM" id="SignalP"/>
    </source>
</evidence>
<dbReference type="InterPro" id="IPR002509">
    <property type="entry name" value="NODB_dom"/>
</dbReference>
<comment type="catalytic activity">
    <reaction evidence="13">
        <text>[(1-&gt;4)-N-acetyl-beta-D-glucosaminyl](n) + n H2O = chitosan + n acetate</text>
        <dbReference type="Rhea" id="RHEA:10464"/>
        <dbReference type="Rhea" id="RHEA-COMP:9593"/>
        <dbReference type="Rhea" id="RHEA-COMP:9597"/>
        <dbReference type="ChEBI" id="CHEBI:15377"/>
        <dbReference type="ChEBI" id="CHEBI:17029"/>
        <dbReference type="ChEBI" id="CHEBI:30089"/>
        <dbReference type="ChEBI" id="CHEBI:57704"/>
        <dbReference type="EC" id="3.5.1.41"/>
    </reaction>
    <physiologicalReaction direction="left-to-right" evidence="13">
        <dbReference type="Rhea" id="RHEA:10465"/>
    </physiologicalReaction>
</comment>
<keyword evidence="9" id="KW-0449">Lipoprotein</keyword>
<evidence type="ECO:0000256" key="7">
    <source>
        <dbReference type="ARBA" id="ARBA00023277"/>
    </source>
</evidence>
<evidence type="ECO:0000256" key="11">
    <source>
        <dbReference type="ARBA" id="ARBA00023326"/>
    </source>
</evidence>
<dbReference type="SUPFAM" id="SSF88713">
    <property type="entry name" value="Glycoside hydrolase/deacetylase"/>
    <property type="match status" value="1"/>
</dbReference>
<comment type="cofactor">
    <cofactor evidence="1">
        <name>Co(2+)</name>
        <dbReference type="ChEBI" id="CHEBI:48828"/>
    </cofactor>
</comment>
<comment type="subcellular location">
    <subcellularLocation>
        <location evidence="2">Cell membrane</location>
        <topology evidence="2">Lipid-anchor</topology>
        <topology evidence="2">GPI-anchor</topology>
    </subcellularLocation>
</comment>
<evidence type="ECO:0000256" key="5">
    <source>
        <dbReference type="ARBA" id="ARBA00023024"/>
    </source>
</evidence>
<evidence type="ECO:0000256" key="6">
    <source>
        <dbReference type="ARBA" id="ARBA00023136"/>
    </source>
</evidence>
<organism evidence="17 18">
    <name type="scientific">Amanita thiersii Skay4041</name>
    <dbReference type="NCBI Taxonomy" id="703135"/>
    <lineage>
        <taxon>Eukaryota</taxon>
        <taxon>Fungi</taxon>
        <taxon>Dikarya</taxon>
        <taxon>Basidiomycota</taxon>
        <taxon>Agaricomycotina</taxon>
        <taxon>Agaricomycetes</taxon>
        <taxon>Agaricomycetidae</taxon>
        <taxon>Agaricales</taxon>
        <taxon>Pluteineae</taxon>
        <taxon>Amanitaceae</taxon>
        <taxon>Amanita</taxon>
    </lineage>
</organism>
<evidence type="ECO:0000313" key="18">
    <source>
        <dbReference type="Proteomes" id="UP000242287"/>
    </source>
</evidence>
<dbReference type="Pfam" id="PF01522">
    <property type="entry name" value="Polysacc_deac_1"/>
    <property type="match status" value="1"/>
</dbReference>
<accession>A0A2A9NP16</accession>
<keyword evidence="11" id="KW-0624">Polysaccharide degradation</keyword>
<keyword evidence="15" id="KW-0732">Signal</keyword>
<evidence type="ECO:0000256" key="1">
    <source>
        <dbReference type="ARBA" id="ARBA00001941"/>
    </source>
</evidence>
<keyword evidence="5" id="KW-0146">Chitin degradation</keyword>
<feature type="domain" description="NodB homology" evidence="16">
    <location>
        <begin position="149"/>
        <end position="338"/>
    </location>
</feature>
<dbReference type="PANTHER" id="PTHR10587:SF135">
    <property type="entry name" value="CHITIN DEACETYLASE 3"/>
    <property type="match status" value="1"/>
</dbReference>
<feature type="chain" id="PRO_5013355541" description="chitin deacetylase" evidence="15">
    <location>
        <begin position="19"/>
        <end position="434"/>
    </location>
</feature>
<dbReference type="GO" id="GO:0004099">
    <property type="term" value="F:chitin deacetylase activity"/>
    <property type="evidence" value="ECO:0007669"/>
    <property type="project" value="UniProtKB-EC"/>
</dbReference>
<dbReference type="InterPro" id="IPR011330">
    <property type="entry name" value="Glyco_hydro/deAcase_b/a-brl"/>
</dbReference>
<keyword evidence="4" id="KW-0325">Glycoprotein</keyword>
<reference evidence="17 18" key="1">
    <citation type="submission" date="2014-02" db="EMBL/GenBank/DDBJ databases">
        <title>Transposable element dynamics among asymbiotic and ectomycorrhizal Amanita fungi.</title>
        <authorList>
            <consortium name="DOE Joint Genome Institute"/>
            <person name="Hess J."/>
            <person name="Skrede I."/>
            <person name="Wolfe B."/>
            <person name="LaButti K."/>
            <person name="Ohm R.A."/>
            <person name="Grigoriev I.V."/>
            <person name="Pringle A."/>
        </authorList>
    </citation>
    <scope>NUCLEOTIDE SEQUENCE [LARGE SCALE GENOMIC DNA]</scope>
    <source>
        <strain evidence="17 18">SKay4041</strain>
    </source>
</reference>
<dbReference type="GO" id="GO:0005886">
    <property type="term" value="C:plasma membrane"/>
    <property type="evidence" value="ECO:0007669"/>
    <property type="project" value="UniProtKB-SubCell"/>
</dbReference>
<dbReference type="EMBL" id="KZ301977">
    <property type="protein sequence ID" value="PFH52725.1"/>
    <property type="molecule type" value="Genomic_DNA"/>
</dbReference>
<feature type="signal peptide" evidence="15">
    <location>
        <begin position="1"/>
        <end position="18"/>
    </location>
</feature>
<evidence type="ECO:0000256" key="8">
    <source>
        <dbReference type="ARBA" id="ARBA00023285"/>
    </source>
</evidence>
<dbReference type="GO" id="GO:0009272">
    <property type="term" value="P:fungal-type cell wall biogenesis"/>
    <property type="evidence" value="ECO:0007669"/>
    <property type="project" value="UniProtKB-ARBA"/>
</dbReference>
<dbReference type="PANTHER" id="PTHR10587">
    <property type="entry name" value="GLYCOSYL TRANSFERASE-RELATED"/>
    <property type="match status" value="1"/>
</dbReference>
<dbReference type="Proteomes" id="UP000242287">
    <property type="component" value="Unassembled WGS sequence"/>
</dbReference>
<evidence type="ECO:0000256" key="12">
    <source>
        <dbReference type="ARBA" id="ARBA00024056"/>
    </source>
</evidence>
<evidence type="ECO:0000256" key="2">
    <source>
        <dbReference type="ARBA" id="ARBA00004609"/>
    </source>
</evidence>
<gene>
    <name evidence="17" type="ORF">AMATHDRAFT_45949</name>
</gene>
<dbReference type="GO" id="GO:0098552">
    <property type="term" value="C:side of membrane"/>
    <property type="evidence" value="ECO:0007669"/>
    <property type="project" value="UniProtKB-KW"/>
</dbReference>
<dbReference type="STRING" id="703135.A0A2A9NP16"/>
<evidence type="ECO:0000256" key="10">
    <source>
        <dbReference type="ARBA" id="ARBA00023316"/>
    </source>
</evidence>
<dbReference type="AlphaFoldDB" id="A0A2A9NP16"/>
<protein>
    <recommendedName>
        <fullName evidence="12">chitin deacetylase</fullName>
        <ecNumber evidence="12">3.5.1.41</ecNumber>
    </recommendedName>
</protein>
<keyword evidence="18" id="KW-1185">Reference proteome</keyword>
<evidence type="ECO:0000259" key="16">
    <source>
        <dbReference type="PROSITE" id="PS51677"/>
    </source>
</evidence>
<dbReference type="Gene3D" id="3.20.20.370">
    <property type="entry name" value="Glycoside hydrolase/deacetylase"/>
    <property type="match status" value="1"/>
</dbReference>
<proteinExistence type="predicted"/>
<dbReference type="EC" id="3.5.1.41" evidence="12"/>
<evidence type="ECO:0000256" key="13">
    <source>
        <dbReference type="ARBA" id="ARBA00048494"/>
    </source>
</evidence>
<evidence type="ECO:0000256" key="14">
    <source>
        <dbReference type="SAM" id="MobiDB-lite"/>
    </source>
</evidence>
<dbReference type="GO" id="GO:0006032">
    <property type="term" value="P:chitin catabolic process"/>
    <property type="evidence" value="ECO:0007669"/>
    <property type="project" value="UniProtKB-KW"/>
</dbReference>
<name>A0A2A9NP16_9AGAR</name>